<dbReference type="GO" id="GO:0007005">
    <property type="term" value="P:mitochondrion organization"/>
    <property type="evidence" value="ECO:0007669"/>
    <property type="project" value="TreeGrafter"/>
</dbReference>
<proteinExistence type="inferred from homology"/>
<accession>A0A816CH47</accession>
<protein>
    <recommendedName>
        <fullName evidence="2">Prohibitin</fullName>
    </recommendedName>
</protein>
<dbReference type="Proteomes" id="UP000663870">
    <property type="component" value="Unassembled WGS sequence"/>
</dbReference>
<keyword evidence="5" id="KW-1185">Reference proteome</keyword>
<organism evidence="4 5">
    <name type="scientific">Rotaria sordida</name>
    <dbReference type="NCBI Taxonomy" id="392033"/>
    <lineage>
        <taxon>Eukaryota</taxon>
        <taxon>Metazoa</taxon>
        <taxon>Spiralia</taxon>
        <taxon>Gnathifera</taxon>
        <taxon>Rotifera</taxon>
        <taxon>Eurotatoria</taxon>
        <taxon>Bdelloidea</taxon>
        <taxon>Philodinida</taxon>
        <taxon>Philodinidae</taxon>
        <taxon>Rotaria</taxon>
    </lineage>
</organism>
<dbReference type="InterPro" id="IPR000163">
    <property type="entry name" value="Prohibitin"/>
</dbReference>
<dbReference type="PANTHER" id="PTHR23222:SF0">
    <property type="entry name" value="PROHIBITIN 1"/>
    <property type="match status" value="1"/>
</dbReference>
<sequence>MVHHFHNNFSQQNQIITVPAPEAIVAAVAKNSDTSNSLKPNGEQYLNGAKLYTLEEFSVLRRIGIGLAIAGGVINSMLYNVDDGHRAVIFDCFQGVKLGVIEEGTHFMISWLHRPIIFDIRTRPRSILSITEIKDYEERVLPSIINESQFDPIELITQRTLISQRVSELLTEHATHLSFRPEFTCAAELQQVAQQYVEKQRFLVEKTDQSRQANVIAAEGDARAADLIGKALDEADDRLIELRRIEAAEGTANQLSKSRNSVYLPHGPQMLLNITGAMQ</sequence>
<dbReference type="PANTHER" id="PTHR23222">
    <property type="entry name" value="PROHIBITIN"/>
    <property type="match status" value="1"/>
</dbReference>
<keyword evidence="2" id="KW-0999">Mitochondrion inner membrane</keyword>
<dbReference type="AlphaFoldDB" id="A0A816CH47"/>
<name>A0A816CH47_9BILA</name>
<keyword evidence="2" id="KW-0472">Membrane</keyword>
<gene>
    <name evidence="4" type="ORF">JXQ802_LOCUS50503</name>
    <name evidence="3" type="ORF">PYM288_LOCUS34332</name>
</gene>
<comment type="similarity">
    <text evidence="1 2">Belongs to the prohibitin family.</text>
</comment>
<dbReference type="EMBL" id="CAJNOH010005166">
    <property type="protein sequence ID" value="CAF1390942.1"/>
    <property type="molecule type" value="Genomic_DNA"/>
</dbReference>
<evidence type="ECO:0000313" key="5">
    <source>
        <dbReference type="Proteomes" id="UP000663870"/>
    </source>
</evidence>
<dbReference type="EMBL" id="CAJNOL010006648">
    <property type="protein sequence ID" value="CAF1620254.1"/>
    <property type="molecule type" value="Genomic_DNA"/>
</dbReference>
<evidence type="ECO:0000313" key="3">
    <source>
        <dbReference type="EMBL" id="CAF1390942.1"/>
    </source>
</evidence>
<comment type="caution">
    <text evidence="4">The sequence shown here is derived from an EMBL/GenBank/DDBJ whole genome shotgun (WGS) entry which is preliminary data.</text>
</comment>
<comment type="subcellular location">
    <subcellularLocation>
        <location evidence="2">Mitochondrion inner membrane</location>
    </subcellularLocation>
</comment>
<dbReference type="Proteomes" id="UP000663854">
    <property type="component" value="Unassembled WGS sequence"/>
</dbReference>
<dbReference type="CDD" id="cd03401">
    <property type="entry name" value="SPFH_prohibitin"/>
    <property type="match status" value="1"/>
</dbReference>
<dbReference type="GO" id="GO:0005743">
    <property type="term" value="C:mitochondrial inner membrane"/>
    <property type="evidence" value="ECO:0007669"/>
    <property type="project" value="UniProtKB-SubCell"/>
</dbReference>
<reference evidence="4" key="1">
    <citation type="submission" date="2021-02" db="EMBL/GenBank/DDBJ databases">
        <authorList>
            <person name="Nowell W R."/>
        </authorList>
    </citation>
    <scope>NUCLEOTIDE SEQUENCE</scope>
</reference>
<keyword evidence="2" id="KW-0496">Mitochondrion</keyword>
<evidence type="ECO:0000313" key="4">
    <source>
        <dbReference type="EMBL" id="CAF1620254.1"/>
    </source>
</evidence>
<evidence type="ECO:0000256" key="2">
    <source>
        <dbReference type="RuleBase" id="RU366048"/>
    </source>
</evidence>
<evidence type="ECO:0000256" key="1">
    <source>
        <dbReference type="ARBA" id="ARBA00009658"/>
    </source>
</evidence>